<dbReference type="GO" id="GO:0016020">
    <property type="term" value="C:membrane"/>
    <property type="evidence" value="ECO:0007669"/>
    <property type="project" value="UniProtKB-SubCell"/>
</dbReference>
<keyword evidence="3" id="KW-0285">Flavoprotein</keyword>
<feature type="transmembrane region" description="Helical" evidence="13">
    <location>
        <begin position="130"/>
        <end position="149"/>
    </location>
</feature>
<dbReference type="InterPro" id="IPR050415">
    <property type="entry name" value="MRET"/>
</dbReference>
<dbReference type="InterPro" id="IPR039261">
    <property type="entry name" value="FNR_nucleotide-bd"/>
</dbReference>
<dbReference type="CDD" id="cd06198">
    <property type="entry name" value="FNR_like_3"/>
    <property type="match status" value="1"/>
</dbReference>
<keyword evidence="9" id="KW-0560">Oxidoreductase</keyword>
<feature type="transmembrane region" description="Helical" evidence="13">
    <location>
        <begin position="74"/>
        <end position="90"/>
    </location>
</feature>
<dbReference type="Pfam" id="PF01794">
    <property type="entry name" value="Ferric_reduct"/>
    <property type="match status" value="1"/>
</dbReference>
<evidence type="ECO:0000256" key="6">
    <source>
        <dbReference type="ARBA" id="ARBA00022723"/>
    </source>
</evidence>
<dbReference type="GO" id="GO:0016491">
    <property type="term" value="F:oxidoreductase activity"/>
    <property type="evidence" value="ECO:0007669"/>
    <property type="project" value="UniProtKB-KW"/>
</dbReference>
<evidence type="ECO:0000256" key="10">
    <source>
        <dbReference type="ARBA" id="ARBA00023004"/>
    </source>
</evidence>
<proteinExistence type="predicted"/>
<evidence type="ECO:0000256" key="7">
    <source>
        <dbReference type="ARBA" id="ARBA00022827"/>
    </source>
</evidence>
<comment type="cofactor">
    <cofactor evidence="1">
        <name>FAD</name>
        <dbReference type="ChEBI" id="CHEBI:57692"/>
    </cofactor>
</comment>
<reference evidence="15 16" key="1">
    <citation type="submission" date="2015-08" db="EMBL/GenBank/DDBJ databases">
        <title>Antibacterial properties of a collection of Vibrionaceae strains.</title>
        <authorList>
            <person name="Giubergia S."/>
        </authorList>
    </citation>
    <scope>NUCLEOTIDE SEQUENCE [LARGE SCALE GENOMIC DNA]</scope>
    <source>
        <strain evidence="15 16">S0821</strain>
    </source>
</reference>
<evidence type="ECO:0000256" key="3">
    <source>
        <dbReference type="ARBA" id="ARBA00022630"/>
    </source>
</evidence>
<dbReference type="InterPro" id="IPR013130">
    <property type="entry name" value="Fe3_Rdtase_TM_dom"/>
</dbReference>
<feature type="transmembrane region" description="Helical" evidence="13">
    <location>
        <begin position="161"/>
        <end position="179"/>
    </location>
</feature>
<evidence type="ECO:0000259" key="14">
    <source>
        <dbReference type="PROSITE" id="PS51384"/>
    </source>
</evidence>
<dbReference type="Pfam" id="PF00175">
    <property type="entry name" value="NAD_binding_1"/>
    <property type="match status" value="1"/>
</dbReference>
<keyword evidence="11" id="KW-0411">Iron-sulfur</keyword>
<keyword evidence="4 13" id="KW-0812">Transmembrane</keyword>
<dbReference type="EMBL" id="LKHS01000017">
    <property type="protein sequence ID" value="KQH84652.1"/>
    <property type="molecule type" value="Genomic_DNA"/>
</dbReference>
<dbReference type="Gene3D" id="2.40.30.10">
    <property type="entry name" value="Translation factors"/>
    <property type="match status" value="1"/>
</dbReference>
<keyword evidence="5" id="KW-0001">2Fe-2S</keyword>
<organism evidence="15 16">
    <name type="scientific">Vibrio furnissii</name>
    <dbReference type="NCBI Taxonomy" id="29494"/>
    <lineage>
        <taxon>Bacteria</taxon>
        <taxon>Pseudomonadati</taxon>
        <taxon>Pseudomonadota</taxon>
        <taxon>Gammaproteobacteria</taxon>
        <taxon>Vibrionales</taxon>
        <taxon>Vibrionaceae</taxon>
        <taxon>Vibrio</taxon>
    </lineage>
</organism>
<dbReference type="InterPro" id="IPR017938">
    <property type="entry name" value="Riboflavin_synthase-like_b-brl"/>
</dbReference>
<dbReference type="GO" id="GO:0046872">
    <property type="term" value="F:metal ion binding"/>
    <property type="evidence" value="ECO:0007669"/>
    <property type="project" value="UniProtKB-KW"/>
</dbReference>
<gene>
    <name evidence="15" type="ORF">AMR76_17785</name>
</gene>
<dbReference type="InterPro" id="IPR001433">
    <property type="entry name" value="OxRdtase_FAD/NAD-bd"/>
</dbReference>
<dbReference type="PANTHER" id="PTHR47354:SF8">
    <property type="entry name" value="1,2-PHENYLACETYL-COA EPOXIDASE, SUBUNIT E"/>
    <property type="match status" value="1"/>
</dbReference>
<dbReference type="GO" id="GO:0051537">
    <property type="term" value="F:2 iron, 2 sulfur cluster binding"/>
    <property type="evidence" value="ECO:0007669"/>
    <property type="project" value="UniProtKB-KW"/>
</dbReference>
<evidence type="ECO:0000256" key="11">
    <source>
        <dbReference type="ARBA" id="ARBA00023014"/>
    </source>
</evidence>
<evidence type="ECO:0000313" key="16">
    <source>
        <dbReference type="Proteomes" id="UP000051221"/>
    </source>
</evidence>
<feature type="transmembrane region" description="Helical" evidence="13">
    <location>
        <begin position="34"/>
        <end position="53"/>
    </location>
</feature>
<sequence length="437" mass="49242">MKTIAFIISLLWLPNVLFTWDPEANFFYWRHQLILLTGAIGFAYMAVAMVLAMRLPKVEEFVNGLDKGYAIHKQMGIGALAALVAHWIMIESPKWLISLGLLAAPQRRARLGQAIEGINWMHWGKVVGEYSFYVFVIFVAISLFQAISYRRFRFTHKLAGAIFLAGAFHSVAVLDYQWSAATLNTLVWVCAAVGSLCAVLSLSGQIGRRRKVNGRVSLVQHVVDDSNDYRVLHIGITLDKPLDYRAGQFAYLDFHDGEAPHPFSILKYDAFTQHVEFAMKDLGDYTHHLFTTLQQGHAVTVEGGYGRFQVPAEVQQVWVGAGIGIVPFVAWLQHLTQQPHSSGRHIELFYCRDNNKQQYFVKLLERFVSNLPNVNLHVYTSANNERLCAERVAEHLNLTQASVSFCGPAGFASSLKNQLIGMGLPQQNFHSERFAMR</sequence>
<evidence type="ECO:0000256" key="4">
    <source>
        <dbReference type="ARBA" id="ARBA00022692"/>
    </source>
</evidence>
<dbReference type="InterPro" id="IPR017927">
    <property type="entry name" value="FAD-bd_FR_type"/>
</dbReference>
<protein>
    <submittedName>
        <fullName evidence="15">Iron reductase</fullName>
    </submittedName>
</protein>
<comment type="subcellular location">
    <subcellularLocation>
        <location evidence="2">Membrane</location>
        <topology evidence="2">Multi-pass membrane protein</topology>
    </subcellularLocation>
</comment>
<evidence type="ECO:0000256" key="13">
    <source>
        <dbReference type="SAM" id="Phobius"/>
    </source>
</evidence>
<accession>A0A0Q2XUD2</accession>
<dbReference type="RefSeq" id="WP_055466763.1">
    <property type="nucleotide sequence ID" value="NZ_LKHS01000017.1"/>
</dbReference>
<dbReference type="PANTHER" id="PTHR47354">
    <property type="entry name" value="NADH OXIDOREDUCTASE HCR"/>
    <property type="match status" value="1"/>
</dbReference>
<feature type="domain" description="FAD-binding FR-type" evidence="14">
    <location>
        <begin position="209"/>
        <end position="311"/>
    </location>
</feature>
<name>A0A0Q2XUD2_VIBFU</name>
<keyword evidence="16" id="KW-1185">Reference proteome</keyword>
<dbReference type="SUPFAM" id="SSF52343">
    <property type="entry name" value="Ferredoxin reductase-like, C-terminal NADP-linked domain"/>
    <property type="match status" value="1"/>
</dbReference>
<dbReference type="GO" id="GO:0050660">
    <property type="term" value="F:flavin adenine dinucleotide binding"/>
    <property type="evidence" value="ECO:0007669"/>
    <property type="project" value="TreeGrafter"/>
</dbReference>
<evidence type="ECO:0000256" key="2">
    <source>
        <dbReference type="ARBA" id="ARBA00004141"/>
    </source>
</evidence>
<comment type="caution">
    <text evidence="15">The sequence shown here is derived from an EMBL/GenBank/DDBJ whole genome shotgun (WGS) entry which is preliminary data.</text>
</comment>
<dbReference type="SUPFAM" id="SSF63380">
    <property type="entry name" value="Riboflavin synthase domain-like"/>
    <property type="match status" value="1"/>
</dbReference>
<keyword evidence="10" id="KW-0408">Iron</keyword>
<dbReference type="PROSITE" id="PS51384">
    <property type="entry name" value="FAD_FR"/>
    <property type="match status" value="1"/>
</dbReference>
<dbReference type="AlphaFoldDB" id="A0A0Q2XUD2"/>
<dbReference type="Gene3D" id="3.40.50.80">
    <property type="entry name" value="Nucleotide-binding domain of ferredoxin-NADP reductase (FNR) module"/>
    <property type="match status" value="1"/>
</dbReference>
<evidence type="ECO:0000256" key="5">
    <source>
        <dbReference type="ARBA" id="ARBA00022714"/>
    </source>
</evidence>
<evidence type="ECO:0000256" key="12">
    <source>
        <dbReference type="ARBA" id="ARBA00023136"/>
    </source>
</evidence>
<keyword evidence="12 13" id="KW-0472">Membrane</keyword>
<feature type="transmembrane region" description="Helical" evidence="13">
    <location>
        <begin position="185"/>
        <end position="203"/>
    </location>
</feature>
<evidence type="ECO:0000313" key="15">
    <source>
        <dbReference type="EMBL" id="KQH84652.1"/>
    </source>
</evidence>
<evidence type="ECO:0000256" key="9">
    <source>
        <dbReference type="ARBA" id="ARBA00023002"/>
    </source>
</evidence>
<dbReference type="InParanoid" id="A0A0Q2XUD2"/>
<keyword evidence="8 13" id="KW-1133">Transmembrane helix</keyword>
<keyword evidence="7" id="KW-0274">FAD</keyword>
<keyword evidence="6" id="KW-0479">Metal-binding</keyword>
<dbReference type="Proteomes" id="UP000051221">
    <property type="component" value="Unassembled WGS sequence"/>
</dbReference>
<evidence type="ECO:0000256" key="8">
    <source>
        <dbReference type="ARBA" id="ARBA00022989"/>
    </source>
</evidence>
<evidence type="ECO:0000256" key="1">
    <source>
        <dbReference type="ARBA" id="ARBA00001974"/>
    </source>
</evidence>